<comment type="subcellular location">
    <subcellularLocation>
        <location evidence="1">Membrane</location>
        <topology evidence="1">Multi-pass membrane protein</topology>
    </subcellularLocation>
</comment>
<dbReference type="Proteomes" id="UP000886998">
    <property type="component" value="Unassembled WGS sequence"/>
</dbReference>
<evidence type="ECO:0000256" key="5">
    <source>
        <dbReference type="ARBA" id="ARBA00022989"/>
    </source>
</evidence>
<dbReference type="InterPro" id="IPR036259">
    <property type="entry name" value="MFS_trans_sf"/>
</dbReference>
<feature type="compositionally biased region" description="Acidic residues" evidence="7">
    <location>
        <begin position="1"/>
        <end position="11"/>
    </location>
</feature>
<feature type="compositionally biased region" description="Basic and acidic residues" evidence="7">
    <location>
        <begin position="12"/>
        <end position="23"/>
    </location>
</feature>
<keyword evidence="5 8" id="KW-1133">Transmembrane helix</keyword>
<feature type="transmembrane region" description="Helical" evidence="8">
    <location>
        <begin position="236"/>
        <end position="259"/>
    </location>
</feature>
<feature type="compositionally biased region" description="Basic residues" evidence="7">
    <location>
        <begin position="24"/>
        <end position="35"/>
    </location>
</feature>
<evidence type="ECO:0000313" key="9">
    <source>
        <dbReference type="EMBL" id="GFY68906.1"/>
    </source>
</evidence>
<name>A0A8X6YA03_9ARAC</name>
<feature type="compositionally biased region" description="Basic and acidic residues" evidence="7">
    <location>
        <begin position="36"/>
        <end position="57"/>
    </location>
</feature>
<comment type="similarity">
    <text evidence="2">Belongs to the major facilitator superfamily. Proton-dependent oligopeptide transporter (POT/PTR) (TC 2.A.17) family.</text>
</comment>
<evidence type="ECO:0000256" key="2">
    <source>
        <dbReference type="ARBA" id="ARBA00005982"/>
    </source>
</evidence>
<keyword evidence="4" id="KW-0653">Protein transport</keyword>
<keyword evidence="3 8" id="KW-0812">Transmembrane</keyword>
<feature type="transmembrane region" description="Helical" evidence="8">
    <location>
        <begin position="392"/>
        <end position="410"/>
    </location>
</feature>
<feature type="transmembrane region" description="Helical" evidence="8">
    <location>
        <begin position="635"/>
        <end position="655"/>
    </location>
</feature>
<keyword evidence="10" id="KW-1185">Reference proteome</keyword>
<evidence type="ECO:0000256" key="7">
    <source>
        <dbReference type="SAM" id="MobiDB-lite"/>
    </source>
</evidence>
<protein>
    <submittedName>
        <fullName evidence="9">Solute carrier family 15 member 2</fullName>
    </submittedName>
</protein>
<keyword evidence="4" id="KW-0571">Peptide transport</keyword>
<feature type="transmembrane region" description="Helical" evidence="8">
    <location>
        <begin position="311"/>
        <end position="329"/>
    </location>
</feature>
<dbReference type="SUPFAM" id="SSF103473">
    <property type="entry name" value="MFS general substrate transporter"/>
    <property type="match status" value="1"/>
</dbReference>
<gene>
    <name evidence="9" type="primary">slc15a2</name>
    <name evidence="9" type="ORF">TNIN_182111</name>
</gene>
<dbReference type="AlphaFoldDB" id="A0A8X6YA03"/>
<feature type="transmembrane region" description="Helical" evidence="8">
    <location>
        <begin position="132"/>
        <end position="149"/>
    </location>
</feature>
<reference evidence="9" key="1">
    <citation type="submission" date="2020-08" db="EMBL/GenBank/DDBJ databases">
        <title>Multicomponent nature underlies the extraordinary mechanical properties of spider dragline silk.</title>
        <authorList>
            <person name="Kono N."/>
            <person name="Nakamura H."/>
            <person name="Mori M."/>
            <person name="Yoshida Y."/>
            <person name="Ohtoshi R."/>
            <person name="Malay A.D."/>
            <person name="Moran D.A.P."/>
            <person name="Tomita M."/>
            <person name="Numata K."/>
            <person name="Arakawa K."/>
        </authorList>
    </citation>
    <scope>NUCLEOTIDE SEQUENCE</scope>
</reference>
<feature type="transmembrane region" description="Helical" evidence="8">
    <location>
        <begin position="667"/>
        <end position="690"/>
    </location>
</feature>
<feature type="transmembrane region" description="Helical" evidence="8">
    <location>
        <begin position="196"/>
        <end position="216"/>
    </location>
</feature>
<comment type="caution">
    <text evidence="9">The sequence shown here is derived from an EMBL/GenBank/DDBJ whole genome shotgun (WGS) entry which is preliminary data.</text>
</comment>
<sequence length="725" mass="82578">MPDETEESQDADETKESQKEEKKKEKKEKKKKDKKKEKQDQEEGKDDEPPKTDQDTKSKGKAVTFLIATEFCERLYFHGLRVILFTFLSAELQFNKNVATRIFHGFLGVAYSTPIIGAIISDSWLGKFRTILYIYVVYISGNILMTIGSVPHKLIIMRVISLVGLFITSIGSGCTKPCSSAFGGDQFIKGQEKMRLHFFSAFYFATKCGNLIGTILTPFLKGDVNCFDTLGCYPLAFLVTNIINIFGMFMFFIGSSYYVKRYPEGSIIISVLQCINHALHKKAMHEGKPKPHWLDYADDRFDKKLIKDIKCLIRILFLYIPLPIFWALFLQKGSRWVLQGTKMNTEVRGYFINPEHMQLLNPLLVIMMIPLFDWVIYPFLNRWSICKTPLQRMTVGGLLSALAFVFAAGVEMTVVKEMPELPMESLSRMHVINNSPCHLQMKSPIVSNLTAYGQVTLDVLRAQVTTWRFIPGDCSATSSHEIPINASETFLAMMVTIVEDELQFVYSNDSHLKLISGNPRMRLLFSIDYEFTESENASFLFRGERSLYLIPDKMERPGKIGMTEYCPLEPGIYELLLPVNETHHEDKILGRVKLSPGGSYTVFIFQKARLNVSIMNIMETISPNNLHLVWQVPQYVVLTAGEVMFSVTGLAFSYSQAPVSLKAVVQALWLLCNALGNVIIILLNFITFKYDSTEFFMYAALMTLSMCSFALLACCYKYVRFDEKE</sequence>
<feature type="region of interest" description="Disordered" evidence="7">
    <location>
        <begin position="1"/>
        <end position="57"/>
    </location>
</feature>
<feature type="transmembrane region" description="Helical" evidence="8">
    <location>
        <begin position="102"/>
        <end position="120"/>
    </location>
</feature>
<dbReference type="GO" id="GO:0016020">
    <property type="term" value="C:membrane"/>
    <property type="evidence" value="ECO:0007669"/>
    <property type="project" value="UniProtKB-SubCell"/>
</dbReference>
<proteinExistence type="inferred from homology"/>
<dbReference type="EMBL" id="BMAV01017341">
    <property type="protein sequence ID" value="GFY68906.1"/>
    <property type="molecule type" value="Genomic_DNA"/>
</dbReference>
<keyword evidence="6 8" id="KW-0472">Membrane</keyword>
<dbReference type="OrthoDB" id="6427554at2759"/>
<evidence type="ECO:0000256" key="8">
    <source>
        <dbReference type="SAM" id="Phobius"/>
    </source>
</evidence>
<dbReference type="PANTHER" id="PTHR11654">
    <property type="entry name" value="OLIGOPEPTIDE TRANSPORTER-RELATED"/>
    <property type="match status" value="1"/>
</dbReference>
<evidence type="ECO:0000256" key="6">
    <source>
        <dbReference type="ARBA" id="ARBA00023136"/>
    </source>
</evidence>
<organism evidence="9 10">
    <name type="scientific">Trichonephila inaurata madagascariensis</name>
    <dbReference type="NCBI Taxonomy" id="2747483"/>
    <lineage>
        <taxon>Eukaryota</taxon>
        <taxon>Metazoa</taxon>
        <taxon>Ecdysozoa</taxon>
        <taxon>Arthropoda</taxon>
        <taxon>Chelicerata</taxon>
        <taxon>Arachnida</taxon>
        <taxon>Araneae</taxon>
        <taxon>Araneomorphae</taxon>
        <taxon>Entelegynae</taxon>
        <taxon>Araneoidea</taxon>
        <taxon>Nephilidae</taxon>
        <taxon>Trichonephila</taxon>
        <taxon>Trichonephila inaurata</taxon>
    </lineage>
</organism>
<dbReference type="GO" id="GO:0022857">
    <property type="term" value="F:transmembrane transporter activity"/>
    <property type="evidence" value="ECO:0007669"/>
    <property type="project" value="InterPro"/>
</dbReference>
<evidence type="ECO:0000313" key="10">
    <source>
        <dbReference type="Proteomes" id="UP000886998"/>
    </source>
</evidence>
<dbReference type="Pfam" id="PF00854">
    <property type="entry name" value="PTR2"/>
    <property type="match status" value="2"/>
</dbReference>
<dbReference type="InterPro" id="IPR000109">
    <property type="entry name" value="POT_fam"/>
</dbReference>
<evidence type="ECO:0000256" key="3">
    <source>
        <dbReference type="ARBA" id="ARBA00022692"/>
    </source>
</evidence>
<accession>A0A8X6YA03</accession>
<feature type="transmembrane region" description="Helical" evidence="8">
    <location>
        <begin position="359"/>
        <end position="380"/>
    </location>
</feature>
<feature type="transmembrane region" description="Helical" evidence="8">
    <location>
        <begin position="696"/>
        <end position="719"/>
    </location>
</feature>
<evidence type="ECO:0000256" key="4">
    <source>
        <dbReference type="ARBA" id="ARBA00022856"/>
    </source>
</evidence>
<keyword evidence="4" id="KW-0813">Transport</keyword>
<dbReference type="GO" id="GO:0015833">
    <property type="term" value="P:peptide transport"/>
    <property type="evidence" value="ECO:0007669"/>
    <property type="project" value="UniProtKB-KW"/>
</dbReference>
<dbReference type="Gene3D" id="1.20.1250.20">
    <property type="entry name" value="MFS general substrate transporter like domains"/>
    <property type="match status" value="2"/>
</dbReference>
<evidence type="ECO:0000256" key="1">
    <source>
        <dbReference type="ARBA" id="ARBA00004141"/>
    </source>
</evidence>